<reference evidence="1" key="1">
    <citation type="submission" date="2022-11" db="EMBL/GenBank/DDBJ databases">
        <authorList>
            <person name="Hyden B.L."/>
            <person name="Feng K."/>
            <person name="Yates T."/>
            <person name="Jawdy S."/>
            <person name="Smart L.B."/>
            <person name="Muchero W."/>
        </authorList>
    </citation>
    <scope>NUCLEOTIDE SEQUENCE</scope>
    <source>
        <tissue evidence="1">Shoot tip</tissue>
    </source>
</reference>
<name>A0A9Q0WJQ5_9ROSI</name>
<protein>
    <submittedName>
        <fullName evidence="1">Uncharacterized protein</fullName>
    </submittedName>
</protein>
<gene>
    <name evidence="1" type="ORF">OIU74_021811</name>
</gene>
<dbReference type="EMBL" id="JAPFFM010000003">
    <property type="protein sequence ID" value="KAJ6768018.1"/>
    <property type="molecule type" value="Genomic_DNA"/>
</dbReference>
<reference evidence="1" key="2">
    <citation type="journal article" date="2023" name="Int. J. Mol. Sci.">
        <title>De Novo Assembly and Annotation of 11 Diverse Shrub Willow (Salix) Genomes Reveals Novel Gene Organization in Sex-Linked Regions.</title>
        <authorList>
            <person name="Hyden B."/>
            <person name="Feng K."/>
            <person name="Yates T.B."/>
            <person name="Jawdy S."/>
            <person name="Cereghino C."/>
            <person name="Smart L.B."/>
            <person name="Muchero W."/>
        </authorList>
    </citation>
    <scope>NUCLEOTIDE SEQUENCE</scope>
    <source>
        <tissue evidence="1">Shoot tip</tissue>
    </source>
</reference>
<dbReference type="AlphaFoldDB" id="A0A9Q0WJQ5"/>
<proteinExistence type="predicted"/>
<accession>A0A9Q0WJQ5</accession>
<evidence type="ECO:0000313" key="2">
    <source>
        <dbReference type="Proteomes" id="UP001151752"/>
    </source>
</evidence>
<organism evidence="1 2">
    <name type="scientific">Salix koriyanagi</name>
    <dbReference type="NCBI Taxonomy" id="2511006"/>
    <lineage>
        <taxon>Eukaryota</taxon>
        <taxon>Viridiplantae</taxon>
        <taxon>Streptophyta</taxon>
        <taxon>Embryophyta</taxon>
        <taxon>Tracheophyta</taxon>
        <taxon>Spermatophyta</taxon>
        <taxon>Magnoliopsida</taxon>
        <taxon>eudicotyledons</taxon>
        <taxon>Gunneridae</taxon>
        <taxon>Pentapetalae</taxon>
        <taxon>rosids</taxon>
        <taxon>fabids</taxon>
        <taxon>Malpighiales</taxon>
        <taxon>Salicaceae</taxon>
        <taxon>Saliceae</taxon>
        <taxon>Salix</taxon>
    </lineage>
</organism>
<dbReference type="Proteomes" id="UP001151752">
    <property type="component" value="Chromosome 8"/>
</dbReference>
<keyword evidence="2" id="KW-1185">Reference proteome</keyword>
<comment type="caution">
    <text evidence="1">The sequence shown here is derived from an EMBL/GenBank/DDBJ whole genome shotgun (WGS) entry which is preliminary data.</text>
</comment>
<evidence type="ECO:0000313" key="1">
    <source>
        <dbReference type="EMBL" id="KAJ6768018.1"/>
    </source>
</evidence>
<sequence>MYSARWIPAFSSRVSYNNFHGGELVNVLGVGMRVLIPPLRVKITNLGKPDQVELTLSFDRSCSIATRYMSGRVVISRTNMEGAGPTKREQKHGGLVFYEDAVEFRYRDSFENKKRSQQYTGS</sequence>